<dbReference type="InterPro" id="IPR002575">
    <property type="entry name" value="Aminoglycoside_PTrfase"/>
</dbReference>
<evidence type="ECO:0000313" key="3">
    <source>
        <dbReference type="Proteomes" id="UP001338125"/>
    </source>
</evidence>
<accession>A0ABR0S789</accession>
<name>A0ABR0S789_9HYPO</name>
<keyword evidence="3" id="KW-1185">Reference proteome</keyword>
<reference evidence="2 3" key="1">
    <citation type="submission" date="2024-01" db="EMBL/GenBank/DDBJ databases">
        <title>Complete genome of Cladobotryum mycophilum ATHUM6906.</title>
        <authorList>
            <person name="Christinaki A.C."/>
            <person name="Myridakis A.I."/>
            <person name="Kouvelis V.N."/>
        </authorList>
    </citation>
    <scope>NUCLEOTIDE SEQUENCE [LARGE SCALE GENOMIC DNA]</scope>
    <source>
        <strain evidence="2 3">ATHUM6906</strain>
    </source>
</reference>
<dbReference type="EMBL" id="JAVFKD010000016">
    <property type="protein sequence ID" value="KAK5988029.1"/>
    <property type="molecule type" value="Genomic_DNA"/>
</dbReference>
<proteinExistence type="predicted"/>
<gene>
    <name evidence="2" type="ORF">PT974_12165</name>
</gene>
<dbReference type="Gene3D" id="3.90.1200.10">
    <property type="match status" value="1"/>
</dbReference>
<dbReference type="PANTHER" id="PTHR21310:SF15">
    <property type="entry name" value="AMINOGLYCOSIDE PHOSPHOTRANSFERASE DOMAIN-CONTAINING PROTEIN"/>
    <property type="match status" value="1"/>
</dbReference>
<feature type="domain" description="Aminoglycoside phosphotransferase" evidence="1">
    <location>
        <begin position="110"/>
        <end position="350"/>
    </location>
</feature>
<dbReference type="InterPro" id="IPR011009">
    <property type="entry name" value="Kinase-like_dom_sf"/>
</dbReference>
<dbReference type="InterPro" id="IPR051678">
    <property type="entry name" value="AGP_Transferase"/>
</dbReference>
<protein>
    <recommendedName>
        <fullName evidence="1">Aminoglycoside phosphotransferase domain-containing protein</fullName>
    </recommendedName>
</protein>
<comment type="caution">
    <text evidence="2">The sequence shown here is derived from an EMBL/GenBank/DDBJ whole genome shotgun (WGS) entry which is preliminary data.</text>
</comment>
<sequence>MAFTLYRFVQTRWTSSVNRISTAWRIITRARHDKVPAQQDRGERGRESIDSIEDVTWPFTDEQREVMVQKFFDSIDQDAVCALASRHNGHKSCQIDVWDKGSFNICFIVKFNTDNTKWVVRIPIGPVVHNAWDKLESEVITMRYIKTNTNIPLPTIHEYGQDRTLTKTSSATPFLILDYIPGKSLDIKALLEATLEQRKGFFAELIEVLAHLRRLEFSEAGSLVPDPHGGPNPVVGKLFSIPINELQTMHRRKQYTLPASVSATEFVGHRYDVISTIYNLPQKNQSQNEAMLELFALDSLRKLISNFIDKQCDNGPFILSHLDLGYGNIIVDNDFHIQGIIDWEWAGHNPDLWNIQNEFFSEFYDVLQEKSQTSDCCNQLVEDWDSHQKLTLPIAQILHHPSHLARIYYRAIYPTLFDCSYQDTVSEFYENNAWFSSQVEGLVDHSDRFTQYLKNSGLYSVKERDPQVDKKIKEQNQEIDELLKELSLLGLEEKHALL</sequence>
<evidence type="ECO:0000313" key="2">
    <source>
        <dbReference type="EMBL" id="KAK5988029.1"/>
    </source>
</evidence>
<dbReference type="PANTHER" id="PTHR21310">
    <property type="entry name" value="AMINOGLYCOSIDE PHOSPHOTRANSFERASE-RELATED-RELATED"/>
    <property type="match status" value="1"/>
</dbReference>
<dbReference type="Proteomes" id="UP001338125">
    <property type="component" value="Unassembled WGS sequence"/>
</dbReference>
<evidence type="ECO:0000259" key="1">
    <source>
        <dbReference type="Pfam" id="PF01636"/>
    </source>
</evidence>
<organism evidence="2 3">
    <name type="scientific">Cladobotryum mycophilum</name>
    <dbReference type="NCBI Taxonomy" id="491253"/>
    <lineage>
        <taxon>Eukaryota</taxon>
        <taxon>Fungi</taxon>
        <taxon>Dikarya</taxon>
        <taxon>Ascomycota</taxon>
        <taxon>Pezizomycotina</taxon>
        <taxon>Sordariomycetes</taxon>
        <taxon>Hypocreomycetidae</taxon>
        <taxon>Hypocreales</taxon>
        <taxon>Hypocreaceae</taxon>
        <taxon>Cladobotryum</taxon>
    </lineage>
</organism>
<dbReference type="Pfam" id="PF01636">
    <property type="entry name" value="APH"/>
    <property type="match status" value="1"/>
</dbReference>
<dbReference type="SUPFAM" id="SSF56112">
    <property type="entry name" value="Protein kinase-like (PK-like)"/>
    <property type="match status" value="1"/>
</dbReference>